<dbReference type="SUPFAM" id="SSF54001">
    <property type="entry name" value="Cysteine proteinases"/>
    <property type="match status" value="1"/>
</dbReference>
<evidence type="ECO:0000256" key="8">
    <source>
        <dbReference type="SAM" id="MobiDB-lite"/>
    </source>
</evidence>
<keyword evidence="3 7" id="KW-0645">Protease</keyword>
<keyword evidence="11" id="KW-1185">Reference proteome</keyword>
<dbReference type="Gene3D" id="3.90.70.10">
    <property type="entry name" value="Cysteine proteinases"/>
    <property type="match status" value="1"/>
</dbReference>
<feature type="region of interest" description="Disordered" evidence="8">
    <location>
        <begin position="298"/>
        <end position="378"/>
    </location>
</feature>
<proteinExistence type="inferred from homology"/>
<dbReference type="InterPro" id="IPR001394">
    <property type="entry name" value="Peptidase_C19_UCH"/>
</dbReference>
<comment type="caution">
    <text evidence="10">The sequence shown here is derived from an EMBL/GenBank/DDBJ whole genome shotgun (WGS) entry which is preliminary data.</text>
</comment>
<evidence type="ECO:0000256" key="2">
    <source>
        <dbReference type="ARBA" id="ARBA00009085"/>
    </source>
</evidence>
<organism evidence="10 11">
    <name type="scientific">Pleodorina starrii</name>
    <dbReference type="NCBI Taxonomy" id="330485"/>
    <lineage>
        <taxon>Eukaryota</taxon>
        <taxon>Viridiplantae</taxon>
        <taxon>Chlorophyta</taxon>
        <taxon>core chlorophytes</taxon>
        <taxon>Chlorophyceae</taxon>
        <taxon>CS clade</taxon>
        <taxon>Chlamydomonadales</taxon>
        <taxon>Volvocaceae</taxon>
        <taxon>Pleodorina</taxon>
    </lineage>
</organism>
<evidence type="ECO:0000256" key="4">
    <source>
        <dbReference type="ARBA" id="ARBA00022786"/>
    </source>
</evidence>
<keyword evidence="4 7" id="KW-0833">Ubl conjugation pathway</keyword>
<sequence>MYGGSGSAQTGSGAVVQAQPSVLSLPSRWKGHQPAGAGLSNLGNSCYLNSTLQCLAYVPPLAHLCLGRGHSATCPRAATSTASAGRPSGGLGPAAAAGAAPCTFCIIERQLAALLRGSRAAAVSPSEIVRNLHLFSRSFVRGRQEDSHELLTAVLDVMERDGRRAAVALGAPKGCRTIVEELFLGRWQSQVRCLVCGHESNTYESFATLPLDIAQARTVTEGLRAFTEAERLDGNNKYKCDKCRQLVPALKQTTIWDDPNVLVLHLKRFDAGSLLGKISRHVTFAEAVDLGPYMTPPAARRRAEQAAAAATAAAAGHGHHHHHQGHHHHQEVHLGQHHHHGHHHHPHGRDADANGDAGHKHQQQHQQQQSVEQQEPADSRSIYNLTGVLVHQGTTLHSGHYYAFVRDSSGGWSCMNDSHVYGTSLEQVRQEQAYLLFYTRQTMKAPRPAPTPPPQPPAGPAAAAIPAAAAGNPARQVYGPQLPPEMTRGSAATANGSAPPGGAGEGPLPQRPSRLTPAPTPTARLPAKIVVSPRPPPAASAASPRPTAAAAAAASTATAAAAAPPQANGRVSVDGGDDVGRRSSTFVASVSSGGAASTAPAPAAGTAATSAAAAPPPPAAGPAEGTAGAEAAAAPLPEARKRKREGEGGDAGEEKDDIRASIEAEVAGLKACASWTDGFKRLRSSVEKGLRDNGLKATIREAVLAMKRSGLSLQQVLAIPRSDPRRKALDRRVPQHAQGVLQHGTEELRKLLSPVLMLFASLGGLPVMLL</sequence>
<comment type="similarity">
    <text evidence="2 7">Belongs to the peptidase C19 family.</text>
</comment>
<dbReference type="PANTHER" id="PTHR24006">
    <property type="entry name" value="UBIQUITIN CARBOXYL-TERMINAL HYDROLASE"/>
    <property type="match status" value="1"/>
</dbReference>
<feature type="region of interest" description="Disordered" evidence="8">
    <location>
        <begin position="607"/>
        <end position="657"/>
    </location>
</feature>
<accession>A0A9W6BQZ8</accession>
<feature type="compositionally biased region" description="Low complexity" evidence="8">
    <location>
        <begin position="364"/>
        <end position="374"/>
    </location>
</feature>
<feature type="compositionally biased region" description="Basic residues" evidence="8">
    <location>
        <begin position="317"/>
        <end position="347"/>
    </location>
</feature>
<evidence type="ECO:0000256" key="7">
    <source>
        <dbReference type="RuleBase" id="RU366025"/>
    </source>
</evidence>
<keyword evidence="6 7" id="KW-0788">Thiol protease</keyword>
<evidence type="ECO:0000256" key="5">
    <source>
        <dbReference type="ARBA" id="ARBA00022801"/>
    </source>
</evidence>
<dbReference type="AlphaFoldDB" id="A0A9W6BQZ8"/>
<dbReference type="PROSITE" id="PS50235">
    <property type="entry name" value="USP_3"/>
    <property type="match status" value="1"/>
</dbReference>
<dbReference type="GO" id="GO:0016579">
    <property type="term" value="P:protein deubiquitination"/>
    <property type="evidence" value="ECO:0007669"/>
    <property type="project" value="InterPro"/>
</dbReference>
<dbReference type="Proteomes" id="UP001165080">
    <property type="component" value="Unassembled WGS sequence"/>
</dbReference>
<dbReference type="InterPro" id="IPR028889">
    <property type="entry name" value="USP"/>
</dbReference>
<dbReference type="GO" id="GO:0005829">
    <property type="term" value="C:cytosol"/>
    <property type="evidence" value="ECO:0007669"/>
    <property type="project" value="TreeGrafter"/>
</dbReference>
<evidence type="ECO:0000313" key="11">
    <source>
        <dbReference type="Proteomes" id="UP001165080"/>
    </source>
</evidence>
<name>A0A9W6BQZ8_9CHLO</name>
<feature type="region of interest" description="Disordered" evidence="8">
    <location>
        <begin position="444"/>
        <end position="463"/>
    </location>
</feature>
<gene>
    <name evidence="10" type="primary">PLEST003836</name>
    <name evidence="10" type="ORF">PLESTB_001107400</name>
</gene>
<evidence type="ECO:0000259" key="9">
    <source>
        <dbReference type="PROSITE" id="PS50235"/>
    </source>
</evidence>
<keyword evidence="5 7" id="KW-0378">Hydrolase</keyword>
<feature type="compositionally biased region" description="Pro residues" evidence="8">
    <location>
        <begin position="447"/>
        <end position="459"/>
    </location>
</feature>
<feature type="domain" description="USP" evidence="9">
    <location>
        <begin position="37"/>
        <end position="441"/>
    </location>
</feature>
<dbReference type="Pfam" id="PF00443">
    <property type="entry name" value="UCH"/>
    <property type="match status" value="1"/>
</dbReference>
<feature type="compositionally biased region" description="Low complexity" evidence="8">
    <location>
        <begin position="621"/>
        <end position="637"/>
    </location>
</feature>
<evidence type="ECO:0000256" key="6">
    <source>
        <dbReference type="ARBA" id="ARBA00022807"/>
    </source>
</evidence>
<evidence type="ECO:0000313" key="10">
    <source>
        <dbReference type="EMBL" id="GLC56463.1"/>
    </source>
</evidence>
<dbReference type="PROSITE" id="PS00972">
    <property type="entry name" value="USP_1"/>
    <property type="match status" value="1"/>
</dbReference>
<dbReference type="GO" id="GO:0004843">
    <property type="term" value="F:cysteine-type deubiquitinase activity"/>
    <property type="evidence" value="ECO:0007669"/>
    <property type="project" value="UniProtKB-UniRule"/>
</dbReference>
<feature type="compositionally biased region" description="Low complexity" evidence="8">
    <location>
        <begin position="506"/>
        <end position="527"/>
    </location>
</feature>
<feature type="compositionally biased region" description="Low complexity" evidence="8">
    <location>
        <begin position="305"/>
        <end position="316"/>
    </location>
</feature>
<protein>
    <recommendedName>
        <fullName evidence="7">Ubiquitin carboxyl-terminal hydrolase</fullName>
        <ecNumber evidence="7">3.4.19.12</ecNumber>
    </recommendedName>
</protein>
<reference evidence="10 11" key="1">
    <citation type="journal article" date="2023" name="Commun. Biol.">
        <title>Reorganization of the ancestral sex-determining regions during the evolution of trioecy in Pleodorina starrii.</title>
        <authorList>
            <person name="Takahashi K."/>
            <person name="Suzuki S."/>
            <person name="Kawai-Toyooka H."/>
            <person name="Yamamoto K."/>
            <person name="Hamaji T."/>
            <person name="Ootsuki R."/>
            <person name="Yamaguchi H."/>
            <person name="Kawachi M."/>
            <person name="Higashiyama T."/>
            <person name="Nozaki H."/>
        </authorList>
    </citation>
    <scope>NUCLEOTIDE SEQUENCE [LARGE SCALE GENOMIC DNA]</scope>
    <source>
        <strain evidence="10 11">NIES-4479</strain>
    </source>
</reference>
<feature type="region of interest" description="Disordered" evidence="8">
    <location>
        <begin position="474"/>
        <end position="547"/>
    </location>
</feature>
<dbReference type="OrthoDB" id="420187at2759"/>
<dbReference type="InterPro" id="IPR038765">
    <property type="entry name" value="Papain-like_cys_pep_sf"/>
</dbReference>
<dbReference type="EC" id="3.4.19.12" evidence="7"/>
<dbReference type="GO" id="GO:0006508">
    <property type="term" value="P:proteolysis"/>
    <property type="evidence" value="ECO:0007669"/>
    <property type="project" value="UniProtKB-KW"/>
</dbReference>
<comment type="catalytic activity">
    <reaction evidence="1 7">
        <text>Thiol-dependent hydrolysis of ester, thioester, amide, peptide and isopeptide bonds formed by the C-terminal Gly of ubiquitin (a 76-residue protein attached to proteins as an intracellular targeting signal).</text>
        <dbReference type="EC" id="3.4.19.12"/>
    </reaction>
</comment>
<evidence type="ECO:0000256" key="1">
    <source>
        <dbReference type="ARBA" id="ARBA00000707"/>
    </source>
</evidence>
<feature type="compositionally biased region" description="Low complexity" evidence="8">
    <location>
        <begin position="489"/>
        <end position="498"/>
    </location>
</feature>
<dbReference type="PROSITE" id="PS00973">
    <property type="entry name" value="USP_2"/>
    <property type="match status" value="1"/>
</dbReference>
<dbReference type="EMBL" id="BRXU01000015">
    <property type="protein sequence ID" value="GLC56463.1"/>
    <property type="molecule type" value="Genomic_DNA"/>
</dbReference>
<comment type="function">
    <text evidence="7">Recognizes and hydrolyzes the peptide bond at the C-terminal Gly of ubiquitin. Involved in the processing of poly-ubiquitin precursors as well as that of ubiquitinated proteins.</text>
</comment>
<evidence type="ECO:0000256" key="3">
    <source>
        <dbReference type="ARBA" id="ARBA00022670"/>
    </source>
</evidence>
<dbReference type="PANTHER" id="PTHR24006:SF758">
    <property type="entry name" value="UBIQUITIN CARBOXYL-TERMINAL HYDROLASE 36"/>
    <property type="match status" value="1"/>
</dbReference>
<dbReference type="GO" id="GO:0005634">
    <property type="term" value="C:nucleus"/>
    <property type="evidence" value="ECO:0007669"/>
    <property type="project" value="TreeGrafter"/>
</dbReference>
<dbReference type="InterPro" id="IPR018200">
    <property type="entry name" value="USP_CS"/>
</dbReference>
<dbReference type="InterPro" id="IPR050164">
    <property type="entry name" value="Peptidase_C19"/>
</dbReference>